<sequence length="365" mass="41345">MAIYVLWSAVVWSLKGLLCTWRFFWVSPYCALKSAPLTQHAADTDYKLPSKLSPVVQHVKHLARTDLNADSVKKVKPENCVQPERTSGLFKRLLKAEGEIQELKIEIANQRASWEMRFVELQKRQHDLRDQLTSEILVRTGTLYRDTDSEDTNEVFLESGLENGLNPEEEDECSSGLRHQQKGPDVELLIDCGSQTSCPSDSRATSVMSNISIRSWRSGGGPHRVFVPHSPMDLKIGHRVRIMLPSGRISTGTLRYLGNIQNSPEYHLGVELELADNGQHDGTYEGQRYFYWMRCFCCTSDGRWSILTTTFIPFLDLDSVIYLAVYGTDTGLPVFIQNILNCVLKTTGAFTGLERQRVTLDMVHL</sequence>
<dbReference type="AlphaFoldDB" id="A0A9J8C461"/>
<feature type="domain" description="CAP-Gly" evidence="1">
    <location>
        <begin position="258"/>
        <end position="290"/>
    </location>
</feature>
<proteinExistence type="predicted"/>
<dbReference type="SUPFAM" id="SSF74924">
    <property type="entry name" value="Cap-Gly domain"/>
    <property type="match status" value="1"/>
</dbReference>
<evidence type="ECO:0000313" key="3">
    <source>
        <dbReference type="Proteomes" id="UP001108240"/>
    </source>
</evidence>
<reference evidence="2" key="2">
    <citation type="submission" date="2025-09" db="UniProtKB">
        <authorList>
            <consortium name="Ensembl"/>
        </authorList>
    </citation>
    <scope>IDENTIFICATION</scope>
</reference>
<dbReference type="Gene3D" id="2.30.30.190">
    <property type="entry name" value="CAP Gly-rich-like domain"/>
    <property type="match status" value="1"/>
</dbReference>
<keyword evidence="3" id="KW-1185">Reference proteome</keyword>
<dbReference type="GeneTree" id="ENSGT00990000203803"/>
<dbReference type="InterPro" id="IPR000938">
    <property type="entry name" value="CAP-Gly_domain"/>
</dbReference>
<dbReference type="InterPro" id="IPR036859">
    <property type="entry name" value="CAP-Gly_dom_sf"/>
</dbReference>
<dbReference type="SMART" id="SM01052">
    <property type="entry name" value="CAP_GLY"/>
    <property type="match status" value="1"/>
</dbReference>
<dbReference type="Proteomes" id="UP001108240">
    <property type="component" value="Unplaced"/>
</dbReference>
<name>A0A9J8C461_CYPCA</name>
<dbReference type="Pfam" id="PF01302">
    <property type="entry name" value="CAP_GLY"/>
    <property type="match status" value="1"/>
</dbReference>
<reference evidence="2" key="1">
    <citation type="submission" date="2025-08" db="UniProtKB">
        <authorList>
            <consortium name="Ensembl"/>
        </authorList>
    </citation>
    <scope>IDENTIFICATION</scope>
</reference>
<accession>A0A9J8C461</accession>
<evidence type="ECO:0000259" key="1">
    <source>
        <dbReference type="PROSITE" id="PS50245"/>
    </source>
</evidence>
<dbReference type="Ensembl" id="ENSCCRT00000189790.1">
    <property type="protein sequence ID" value="ENSCCRP00000163848.1"/>
    <property type="gene ID" value="ENSCCRG00000042797.2"/>
</dbReference>
<protein>
    <submittedName>
        <fullName evidence="2">Si:ch211-175f12.2</fullName>
    </submittedName>
</protein>
<dbReference type="PROSITE" id="PS50245">
    <property type="entry name" value="CAP_GLY_2"/>
    <property type="match status" value="1"/>
</dbReference>
<organism evidence="2 3">
    <name type="scientific">Cyprinus carpio carpio</name>
    <dbReference type="NCBI Taxonomy" id="630221"/>
    <lineage>
        <taxon>Eukaryota</taxon>
        <taxon>Metazoa</taxon>
        <taxon>Chordata</taxon>
        <taxon>Craniata</taxon>
        <taxon>Vertebrata</taxon>
        <taxon>Euteleostomi</taxon>
        <taxon>Actinopterygii</taxon>
        <taxon>Neopterygii</taxon>
        <taxon>Teleostei</taxon>
        <taxon>Ostariophysi</taxon>
        <taxon>Cypriniformes</taxon>
        <taxon>Cyprinidae</taxon>
        <taxon>Cyprininae</taxon>
        <taxon>Cyprinus</taxon>
    </lineage>
</organism>
<evidence type="ECO:0000313" key="2">
    <source>
        <dbReference type="Ensembl" id="ENSCCRP00000163848.1"/>
    </source>
</evidence>